<dbReference type="InterPro" id="IPR035994">
    <property type="entry name" value="Nucleoside_phosphorylase_sf"/>
</dbReference>
<dbReference type="VEuPathDB" id="FungiDB:EMCG_04950"/>
<keyword evidence="1" id="KW-0175">Coiled coil</keyword>
<accession>A0A2B7ZN45</accession>
<dbReference type="SUPFAM" id="SSF53167">
    <property type="entry name" value="Purine and uridine phosphorylases"/>
    <property type="match status" value="1"/>
</dbReference>
<evidence type="ECO:0000256" key="2">
    <source>
        <dbReference type="SAM" id="MobiDB-lite"/>
    </source>
</evidence>
<dbReference type="EMBL" id="PDND01000022">
    <property type="protein sequence ID" value="PGH35406.1"/>
    <property type="molecule type" value="Genomic_DNA"/>
</dbReference>
<reference evidence="4 5" key="1">
    <citation type="submission" date="2017-10" db="EMBL/GenBank/DDBJ databases">
        <title>Comparative genomics in systemic dimorphic fungi from Ajellomycetaceae.</title>
        <authorList>
            <person name="Munoz J.F."/>
            <person name="Mcewen J.G."/>
            <person name="Clay O.K."/>
            <person name="Cuomo C.A."/>
        </authorList>
    </citation>
    <scope>NUCLEOTIDE SEQUENCE [LARGE SCALE GENOMIC DNA]</scope>
    <source>
        <strain evidence="4 5">UAMH4076</strain>
    </source>
</reference>
<sequence>MGAPTKPKYTPDSYTVALICPMGIELAAVEGMLDDTHPNIPMERAENTYTLGQIGQHNVVVAVLPGIGTSPAATVVTQALNDFKSIRFGLLVGIGGGIPVDGEHDIRLGDVVVGKPTDTFGGVVQFDRGKIYRDGRFERTGALSKPPNLLLGTVEKLGAKHIREGNSLLKNVSAMLSKFPRMKRGPLGDPGSFKDLLFDATYFHPAKMNTCKGCDQSKVVIRETRSEKSPEVHYGTIGSSNLVIKDSITRNKLYDELGVICVEMEAAGLMDEFPCLVIRGICDYADSHKNKEWQPYAAATAAAYMKEILETIPSSEVKMTPRAVESLKDPLDDSQRELRDKIDRLEEMNKILEQNNQSHAKDIESLKVELKESQKEFRGWTAGGGGHSGEQSAGQAGGSGGRPEAINPSGVWVGMIRREDVDAAIKGKHDEFKKDCVELKKTIFAVWGAGVVNHPSVEKFFADWFHSPRLLYGPWTPNTYAVWADSTRDDAERMLAWCDDCGKGGTYSIATRYWTLWALFEYVGVVSAVCR</sequence>
<feature type="domain" description="Nucleoside phosphorylase" evidence="3">
    <location>
        <begin position="15"/>
        <end position="116"/>
    </location>
</feature>
<dbReference type="InterPro" id="IPR000845">
    <property type="entry name" value="Nucleoside_phosphorylase_d"/>
</dbReference>
<gene>
    <name evidence="4" type="ORF">GX50_01744</name>
</gene>
<evidence type="ECO:0000256" key="1">
    <source>
        <dbReference type="SAM" id="Coils"/>
    </source>
</evidence>
<evidence type="ECO:0000313" key="5">
    <source>
        <dbReference type="Proteomes" id="UP000226031"/>
    </source>
</evidence>
<dbReference type="Pfam" id="PF01048">
    <property type="entry name" value="PNP_UDP_1"/>
    <property type="match status" value="2"/>
</dbReference>
<dbReference type="AlphaFoldDB" id="A0A2B7ZN45"/>
<keyword evidence="5" id="KW-1185">Reference proteome</keyword>
<dbReference type="PANTHER" id="PTHR46082">
    <property type="entry name" value="ATP/GTP-BINDING PROTEIN-RELATED"/>
    <property type="match status" value="1"/>
</dbReference>
<evidence type="ECO:0000259" key="3">
    <source>
        <dbReference type="Pfam" id="PF01048"/>
    </source>
</evidence>
<dbReference type="Gene3D" id="3.40.50.1580">
    <property type="entry name" value="Nucleoside phosphorylase domain"/>
    <property type="match status" value="1"/>
</dbReference>
<dbReference type="GO" id="GO:0003824">
    <property type="term" value="F:catalytic activity"/>
    <property type="evidence" value="ECO:0007669"/>
    <property type="project" value="InterPro"/>
</dbReference>
<feature type="region of interest" description="Disordered" evidence="2">
    <location>
        <begin position="378"/>
        <end position="407"/>
    </location>
</feature>
<organism evidence="4 5">
    <name type="scientific">[Emmonsia] crescens</name>
    <dbReference type="NCBI Taxonomy" id="73230"/>
    <lineage>
        <taxon>Eukaryota</taxon>
        <taxon>Fungi</taxon>
        <taxon>Dikarya</taxon>
        <taxon>Ascomycota</taxon>
        <taxon>Pezizomycotina</taxon>
        <taxon>Eurotiomycetes</taxon>
        <taxon>Eurotiomycetidae</taxon>
        <taxon>Onygenales</taxon>
        <taxon>Ajellomycetaceae</taxon>
        <taxon>Emergomyces</taxon>
    </lineage>
</organism>
<feature type="coiled-coil region" evidence="1">
    <location>
        <begin position="331"/>
        <end position="376"/>
    </location>
</feature>
<dbReference type="STRING" id="73230.A0A2B7ZN45"/>
<proteinExistence type="predicted"/>
<dbReference type="InterPro" id="IPR053137">
    <property type="entry name" value="NLR-like"/>
</dbReference>
<feature type="domain" description="Nucleoside phosphorylase" evidence="3">
    <location>
        <begin position="220"/>
        <end position="309"/>
    </location>
</feature>
<name>A0A2B7ZN45_9EURO</name>
<dbReference type="Proteomes" id="UP000226031">
    <property type="component" value="Unassembled WGS sequence"/>
</dbReference>
<dbReference type="GO" id="GO:0009116">
    <property type="term" value="P:nucleoside metabolic process"/>
    <property type="evidence" value="ECO:0007669"/>
    <property type="project" value="InterPro"/>
</dbReference>
<protein>
    <recommendedName>
        <fullName evidence="3">Nucleoside phosphorylase domain-containing protein</fullName>
    </recommendedName>
</protein>
<dbReference type="PANTHER" id="PTHR46082:SF11">
    <property type="entry name" value="AAA+ ATPASE DOMAIN-CONTAINING PROTEIN-RELATED"/>
    <property type="match status" value="1"/>
</dbReference>
<comment type="caution">
    <text evidence="4">The sequence shown here is derived from an EMBL/GenBank/DDBJ whole genome shotgun (WGS) entry which is preliminary data.</text>
</comment>
<evidence type="ECO:0000313" key="4">
    <source>
        <dbReference type="EMBL" id="PGH35406.1"/>
    </source>
</evidence>